<dbReference type="STRING" id="307507.A0A2V0NP48"/>
<dbReference type="AlphaFoldDB" id="A0A2V0NP48"/>
<keyword evidence="3" id="KW-1185">Reference proteome</keyword>
<evidence type="ECO:0000256" key="1">
    <source>
        <dbReference type="SAM" id="MobiDB-lite"/>
    </source>
</evidence>
<sequence length="177" mass="16969">MLKPAGPAPAGFRQHAGTANALSRATLMAAPRGVGRRRGGRIVAAAAGADDPLQALLAPLSYGRAFAAVAARRLGELAAAAAGEAGKAASEAPAWLQEFQSEVEAAAREGMGGGGGAFGDDGAGGGGWSGGGGSGGGSGRLPTAGAGDGAIVDELRADIAASRAVLQQLREGAGVGR</sequence>
<protein>
    <submittedName>
        <fullName evidence="2">Uncharacterized protein</fullName>
    </submittedName>
</protein>
<dbReference type="InParanoid" id="A0A2V0NP48"/>
<evidence type="ECO:0000313" key="3">
    <source>
        <dbReference type="Proteomes" id="UP000247498"/>
    </source>
</evidence>
<dbReference type="EMBL" id="BDRX01000010">
    <property type="protein sequence ID" value="GBF89401.1"/>
    <property type="molecule type" value="Genomic_DNA"/>
</dbReference>
<dbReference type="GO" id="GO:0010027">
    <property type="term" value="P:thylakoid membrane organization"/>
    <property type="evidence" value="ECO:0007669"/>
    <property type="project" value="InterPro"/>
</dbReference>
<organism evidence="2 3">
    <name type="scientific">Raphidocelis subcapitata</name>
    <dbReference type="NCBI Taxonomy" id="307507"/>
    <lineage>
        <taxon>Eukaryota</taxon>
        <taxon>Viridiplantae</taxon>
        <taxon>Chlorophyta</taxon>
        <taxon>core chlorophytes</taxon>
        <taxon>Chlorophyceae</taxon>
        <taxon>CS clade</taxon>
        <taxon>Sphaeropleales</taxon>
        <taxon>Selenastraceae</taxon>
        <taxon>Raphidocelis</taxon>
    </lineage>
</organism>
<dbReference type="InterPro" id="IPR040003">
    <property type="entry name" value="PG18-like"/>
</dbReference>
<accession>A0A2V0NP48</accession>
<reference evidence="2 3" key="1">
    <citation type="journal article" date="2018" name="Sci. Rep.">
        <title>Raphidocelis subcapitata (=Pseudokirchneriella subcapitata) provides an insight into genome evolution and environmental adaptations in the Sphaeropleales.</title>
        <authorList>
            <person name="Suzuki S."/>
            <person name="Yamaguchi H."/>
            <person name="Nakajima N."/>
            <person name="Kawachi M."/>
        </authorList>
    </citation>
    <scope>NUCLEOTIDE SEQUENCE [LARGE SCALE GENOMIC DNA]</scope>
    <source>
        <strain evidence="2 3">NIES-35</strain>
    </source>
</reference>
<evidence type="ECO:0000313" key="2">
    <source>
        <dbReference type="EMBL" id="GBF89401.1"/>
    </source>
</evidence>
<gene>
    <name evidence="2" type="ORF">Rsub_01973</name>
</gene>
<comment type="caution">
    <text evidence="2">The sequence shown here is derived from an EMBL/GenBank/DDBJ whole genome shotgun (WGS) entry which is preliminary data.</text>
</comment>
<dbReference type="Proteomes" id="UP000247498">
    <property type="component" value="Unassembled WGS sequence"/>
</dbReference>
<dbReference type="Pfam" id="PF20711">
    <property type="entry name" value="DUF6825"/>
    <property type="match status" value="1"/>
</dbReference>
<feature type="compositionally biased region" description="Gly residues" evidence="1">
    <location>
        <begin position="110"/>
        <end position="139"/>
    </location>
</feature>
<feature type="region of interest" description="Disordered" evidence="1">
    <location>
        <begin position="109"/>
        <end position="147"/>
    </location>
</feature>
<proteinExistence type="predicted"/>
<name>A0A2V0NP48_9CHLO</name>